<dbReference type="GO" id="GO:0004674">
    <property type="term" value="F:protein serine/threonine kinase activity"/>
    <property type="evidence" value="ECO:0007669"/>
    <property type="project" value="UniProtKB-KW"/>
</dbReference>
<dbReference type="CDD" id="cd00054">
    <property type="entry name" value="EGF_CA"/>
    <property type="match status" value="1"/>
</dbReference>
<keyword evidence="7 14" id="KW-0547">Nucleotide-binding</keyword>
<dbReference type="SMART" id="SM00181">
    <property type="entry name" value="EGF"/>
    <property type="match status" value="2"/>
</dbReference>
<keyword evidence="3" id="KW-0245">EGF-like domain</keyword>
<dbReference type="PROSITE" id="PS00107">
    <property type="entry name" value="PROTEIN_KINASE_ATP"/>
    <property type="match status" value="1"/>
</dbReference>
<comment type="caution">
    <text evidence="18">The sequence shown here is derived from an EMBL/GenBank/DDBJ whole genome shotgun (WGS) entry which is preliminary data.</text>
</comment>
<dbReference type="GO" id="GO:0005509">
    <property type="term" value="F:calcium ion binding"/>
    <property type="evidence" value="ECO:0007669"/>
    <property type="project" value="InterPro"/>
</dbReference>
<evidence type="ECO:0000256" key="3">
    <source>
        <dbReference type="ARBA" id="ARBA00022536"/>
    </source>
</evidence>
<dbReference type="FunFam" id="3.30.200.20:FF:000043">
    <property type="entry name" value="Wall-associated receptor kinase 2"/>
    <property type="match status" value="1"/>
</dbReference>
<dbReference type="PANTHER" id="PTHR27005:SF479">
    <property type="entry name" value="OS06G0706600 PROTEIN"/>
    <property type="match status" value="1"/>
</dbReference>
<evidence type="ECO:0000256" key="1">
    <source>
        <dbReference type="ARBA" id="ARBA00004479"/>
    </source>
</evidence>
<gene>
    <name evidence="18" type="ORF">Taro_008059</name>
</gene>
<dbReference type="InterPro" id="IPR001881">
    <property type="entry name" value="EGF-like_Ca-bd_dom"/>
</dbReference>
<dbReference type="InterPro" id="IPR000742">
    <property type="entry name" value="EGF"/>
</dbReference>
<evidence type="ECO:0000256" key="6">
    <source>
        <dbReference type="ARBA" id="ARBA00022729"/>
    </source>
</evidence>
<dbReference type="GO" id="GO:0005524">
    <property type="term" value="F:ATP binding"/>
    <property type="evidence" value="ECO:0007669"/>
    <property type="project" value="UniProtKB-UniRule"/>
</dbReference>
<evidence type="ECO:0000256" key="12">
    <source>
        <dbReference type="ARBA" id="ARBA00023157"/>
    </source>
</evidence>
<feature type="signal peptide" evidence="16">
    <location>
        <begin position="1"/>
        <end position="17"/>
    </location>
</feature>
<keyword evidence="12" id="KW-1015">Disulfide bond</keyword>
<evidence type="ECO:0000256" key="5">
    <source>
        <dbReference type="ARBA" id="ARBA00022692"/>
    </source>
</evidence>
<keyword evidence="8" id="KW-0418">Kinase</keyword>
<dbReference type="PROSITE" id="PS00108">
    <property type="entry name" value="PROTEIN_KINASE_ST"/>
    <property type="match status" value="1"/>
</dbReference>
<evidence type="ECO:0000256" key="9">
    <source>
        <dbReference type="ARBA" id="ARBA00022840"/>
    </source>
</evidence>
<dbReference type="AlphaFoldDB" id="A0A843U236"/>
<keyword evidence="11 15" id="KW-0472">Membrane</keyword>
<keyword evidence="10 15" id="KW-1133">Transmembrane helix</keyword>
<dbReference type="Gene3D" id="3.30.200.20">
    <property type="entry name" value="Phosphorylase Kinase, domain 1"/>
    <property type="match status" value="1"/>
</dbReference>
<evidence type="ECO:0000313" key="18">
    <source>
        <dbReference type="EMBL" id="MQL75684.1"/>
    </source>
</evidence>
<dbReference type="PROSITE" id="PS01187">
    <property type="entry name" value="EGF_CA"/>
    <property type="match status" value="1"/>
</dbReference>
<dbReference type="SUPFAM" id="SSF57196">
    <property type="entry name" value="EGF/Laminin"/>
    <property type="match status" value="1"/>
</dbReference>
<organism evidence="18 19">
    <name type="scientific">Colocasia esculenta</name>
    <name type="common">Wild taro</name>
    <name type="synonym">Arum esculentum</name>
    <dbReference type="NCBI Taxonomy" id="4460"/>
    <lineage>
        <taxon>Eukaryota</taxon>
        <taxon>Viridiplantae</taxon>
        <taxon>Streptophyta</taxon>
        <taxon>Embryophyta</taxon>
        <taxon>Tracheophyta</taxon>
        <taxon>Spermatophyta</taxon>
        <taxon>Magnoliopsida</taxon>
        <taxon>Liliopsida</taxon>
        <taxon>Araceae</taxon>
        <taxon>Aroideae</taxon>
        <taxon>Colocasieae</taxon>
        <taxon>Colocasia</taxon>
    </lineage>
</organism>
<evidence type="ECO:0000256" key="14">
    <source>
        <dbReference type="PROSITE-ProRule" id="PRU10141"/>
    </source>
</evidence>
<evidence type="ECO:0000256" key="10">
    <source>
        <dbReference type="ARBA" id="ARBA00022989"/>
    </source>
</evidence>
<keyword evidence="5 15" id="KW-0812">Transmembrane</keyword>
<dbReference type="SUPFAM" id="SSF56112">
    <property type="entry name" value="Protein kinase-like (PK-like)"/>
    <property type="match status" value="1"/>
</dbReference>
<dbReference type="EMBL" id="NMUH01000261">
    <property type="protein sequence ID" value="MQL75684.1"/>
    <property type="molecule type" value="Genomic_DNA"/>
</dbReference>
<evidence type="ECO:0000256" key="16">
    <source>
        <dbReference type="SAM" id="SignalP"/>
    </source>
</evidence>
<dbReference type="InterPro" id="IPR008271">
    <property type="entry name" value="Ser/Thr_kinase_AS"/>
</dbReference>
<dbReference type="InterPro" id="IPR049883">
    <property type="entry name" value="NOTCH1_EGF-like"/>
</dbReference>
<dbReference type="Proteomes" id="UP000652761">
    <property type="component" value="Unassembled WGS sequence"/>
</dbReference>
<dbReference type="SMART" id="SM00220">
    <property type="entry name" value="S_TKc"/>
    <property type="match status" value="1"/>
</dbReference>
<protein>
    <recommendedName>
        <fullName evidence="17">Protein kinase domain-containing protein</fullName>
    </recommendedName>
</protein>
<dbReference type="FunFam" id="1.10.510.10:FF:000084">
    <property type="entry name" value="Wall-associated receptor kinase 2"/>
    <property type="match status" value="1"/>
</dbReference>
<dbReference type="GO" id="GO:0005886">
    <property type="term" value="C:plasma membrane"/>
    <property type="evidence" value="ECO:0007669"/>
    <property type="project" value="TreeGrafter"/>
</dbReference>
<dbReference type="Gene3D" id="2.10.25.10">
    <property type="entry name" value="Laminin"/>
    <property type="match status" value="1"/>
</dbReference>
<proteinExistence type="predicted"/>
<dbReference type="PROSITE" id="PS50011">
    <property type="entry name" value="PROTEIN_KINASE_DOM"/>
    <property type="match status" value="1"/>
</dbReference>
<evidence type="ECO:0000256" key="2">
    <source>
        <dbReference type="ARBA" id="ARBA00022527"/>
    </source>
</evidence>
<keyword evidence="9 14" id="KW-0067">ATP-binding</keyword>
<evidence type="ECO:0000259" key="17">
    <source>
        <dbReference type="PROSITE" id="PS50011"/>
    </source>
</evidence>
<keyword evidence="4" id="KW-0808">Transferase</keyword>
<feature type="chain" id="PRO_5032896902" description="Protein kinase domain-containing protein" evidence="16">
    <location>
        <begin position="18"/>
        <end position="757"/>
    </location>
</feature>
<evidence type="ECO:0000256" key="7">
    <source>
        <dbReference type="ARBA" id="ARBA00022741"/>
    </source>
</evidence>
<keyword evidence="2" id="KW-0723">Serine/threonine-protein kinase</keyword>
<keyword evidence="6 16" id="KW-0732">Signal</keyword>
<dbReference type="InterPro" id="IPR000719">
    <property type="entry name" value="Prot_kinase_dom"/>
</dbReference>
<dbReference type="OrthoDB" id="4062651at2759"/>
<dbReference type="GO" id="GO:0007166">
    <property type="term" value="P:cell surface receptor signaling pathway"/>
    <property type="evidence" value="ECO:0007669"/>
    <property type="project" value="InterPro"/>
</dbReference>
<feature type="binding site" evidence="14">
    <location>
        <position position="452"/>
    </location>
    <ligand>
        <name>ATP</name>
        <dbReference type="ChEBI" id="CHEBI:30616"/>
    </ligand>
</feature>
<evidence type="ECO:0000313" key="19">
    <source>
        <dbReference type="Proteomes" id="UP000652761"/>
    </source>
</evidence>
<keyword evidence="19" id="KW-1185">Reference proteome</keyword>
<name>A0A843U236_COLES</name>
<dbReference type="Pfam" id="PF13947">
    <property type="entry name" value="GUB_WAK_bind"/>
    <property type="match status" value="1"/>
</dbReference>
<dbReference type="InterPro" id="IPR018097">
    <property type="entry name" value="EGF_Ca-bd_CS"/>
</dbReference>
<reference evidence="18" key="1">
    <citation type="submission" date="2017-07" db="EMBL/GenBank/DDBJ databases">
        <title>Taro Niue Genome Assembly and Annotation.</title>
        <authorList>
            <person name="Atibalentja N."/>
            <person name="Keating K."/>
            <person name="Fields C.J."/>
        </authorList>
    </citation>
    <scope>NUCLEOTIDE SEQUENCE</scope>
    <source>
        <strain evidence="18">Niue_2</strain>
        <tissue evidence="18">Leaf</tissue>
    </source>
</reference>
<dbReference type="InterPro" id="IPR011009">
    <property type="entry name" value="Kinase-like_dom_sf"/>
</dbReference>
<feature type="domain" description="Protein kinase" evidence="17">
    <location>
        <begin position="423"/>
        <end position="707"/>
    </location>
</feature>
<dbReference type="InterPro" id="IPR025287">
    <property type="entry name" value="WAK_GUB"/>
</dbReference>
<comment type="subcellular location">
    <subcellularLocation>
        <location evidence="1">Membrane</location>
        <topology evidence="1">Single-pass type I membrane protein</topology>
    </subcellularLocation>
</comment>
<dbReference type="Gene3D" id="1.10.510.10">
    <property type="entry name" value="Transferase(Phosphotransferase) domain 1"/>
    <property type="match status" value="1"/>
</dbReference>
<evidence type="ECO:0000256" key="8">
    <source>
        <dbReference type="ARBA" id="ARBA00022777"/>
    </source>
</evidence>
<evidence type="ECO:0000256" key="13">
    <source>
        <dbReference type="ARBA" id="ARBA00023180"/>
    </source>
</evidence>
<dbReference type="PANTHER" id="PTHR27005">
    <property type="entry name" value="WALL-ASSOCIATED RECEPTOR KINASE-LIKE 21"/>
    <property type="match status" value="1"/>
</dbReference>
<dbReference type="SMART" id="SM00179">
    <property type="entry name" value="EGF_CA"/>
    <property type="match status" value="1"/>
</dbReference>
<accession>A0A843U236</accession>
<dbReference type="GO" id="GO:0030247">
    <property type="term" value="F:polysaccharide binding"/>
    <property type="evidence" value="ECO:0007669"/>
    <property type="project" value="InterPro"/>
</dbReference>
<evidence type="ECO:0000256" key="4">
    <source>
        <dbReference type="ARBA" id="ARBA00022679"/>
    </source>
</evidence>
<dbReference type="Pfam" id="PF07714">
    <property type="entry name" value="PK_Tyr_Ser-Thr"/>
    <property type="match status" value="1"/>
</dbReference>
<feature type="transmembrane region" description="Helical" evidence="15">
    <location>
        <begin position="347"/>
        <end position="369"/>
    </location>
</feature>
<evidence type="ECO:0000256" key="11">
    <source>
        <dbReference type="ARBA" id="ARBA00023136"/>
    </source>
</evidence>
<sequence>MGVWMFKFLFLLQVAAAISPEATAAASTAPARCIEQCGDVAIPYPFGVGKGCFGEEYGDFNIVCNGTTTYLNTGNIEVLNISLAGQVRVKGWMGHDCYTRSGGRETSDQWFTIRLGPYTFSHTQNKFVVIGCDTVALLGSRDGVKYSGGCITFCDSLGDAANGSCSGAGCCKAPVPRGVRNFSTVHPQLLQPQPMLRLQPVRLRLRRRGEPVADLSDPEFVLRPLPIVLDWSIGKETCEEARRKPGFACRGGNSECFESNNGVGYVCNCSQGYEGNPYLSGPRGCQDIDECRRADIYPCNGTCKNTLGSYICTCPQGTTEGPSKGVCIFNSTAIDIKNKEIRVSLKLGLGVGIGLVCLIAVMLGACWGLQRKLLQQRRKITDLKMRLFEQNGGPFLQEYISSQPSNTFRIFSEEELANATNNFQEDQVIGRGGHGIVYKGKLENNTEVAIKKSKMVDERQRKEFARETAILSQINHVNIVKLLGCCLEVEIPMLVYEFVQCGTLFDFIHRKRHTAAGPIPLGTRLRIAEEAAEALAYLHSYASPPILHGDVKTTNILLDEDHRAKVSDFGASTLAPTDETQLATVVQGTCGYLDPEYLHTYQLTAKSDVYSFGVVLVELLTGKKPLHLEGPEEERGLAMNFVSSMNQNRLTHILDAEVLKEGETERLWEIAELACRCLSMKGEDRPTMREVAMALHVLGSSKEHPWVVQHRPEEAESLLGVREPSAYEINSDTTARYASMGNHAMFEIESGRSKFKK</sequence>
<evidence type="ECO:0000256" key="15">
    <source>
        <dbReference type="SAM" id="Phobius"/>
    </source>
</evidence>
<dbReference type="InterPro" id="IPR001245">
    <property type="entry name" value="Ser-Thr/Tyr_kinase_cat_dom"/>
</dbReference>
<dbReference type="Pfam" id="PF07645">
    <property type="entry name" value="EGF_CA"/>
    <property type="match status" value="1"/>
</dbReference>
<dbReference type="InterPro" id="IPR017441">
    <property type="entry name" value="Protein_kinase_ATP_BS"/>
</dbReference>
<dbReference type="InterPro" id="IPR045274">
    <property type="entry name" value="WAK-like"/>
</dbReference>
<keyword evidence="13" id="KW-0325">Glycoprotein</keyword>